<proteinExistence type="predicted"/>
<dbReference type="Proteomes" id="UP000295184">
    <property type="component" value="Unassembled WGS sequence"/>
</dbReference>
<evidence type="ECO:0000313" key="2">
    <source>
        <dbReference type="Proteomes" id="UP000295184"/>
    </source>
</evidence>
<evidence type="ECO:0000313" key="1">
    <source>
        <dbReference type="EMBL" id="TCL53843.1"/>
    </source>
</evidence>
<comment type="caution">
    <text evidence="1">The sequence shown here is derived from an EMBL/GenBank/DDBJ whole genome shotgun (WGS) entry which is preliminary data.</text>
</comment>
<sequence length="137" mass="15160">METKFLTMRYYLEPTLIGEDSVGSFWAVDAVSPSAFSPGFGDDFEATRPLTAAEVATLQILQTMEQKQPGLRVYGPSEDNLYIIGHSVQRQLFCEASSEFIQGMSDTEITLLSDLPGNTTLDMPLVITRIDGQLIVY</sequence>
<reference evidence="1 2" key="1">
    <citation type="submission" date="2019-03" db="EMBL/GenBank/DDBJ databases">
        <title>Genomic Encyclopedia of Type Strains, Phase IV (KMG-IV): sequencing the most valuable type-strain genomes for metagenomic binning, comparative biology and taxonomic classification.</title>
        <authorList>
            <person name="Goeker M."/>
        </authorList>
    </citation>
    <scope>NUCLEOTIDE SEQUENCE [LARGE SCALE GENOMIC DNA]</scope>
    <source>
        <strain evidence="1 2">DSM 100451</strain>
    </source>
</reference>
<organism evidence="1 2">
    <name type="scientific">Allofournierella massiliensis</name>
    <dbReference type="NCBI Taxonomy" id="1650663"/>
    <lineage>
        <taxon>Bacteria</taxon>
        <taxon>Bacillati</taxon>
        <taxon>Bacillota</taxon>
        <taxon>Clostridia</taxon>
        <taxon>Eubacteriales</taxon>
        <taxon>Oscillospiraceae</taxon>
        <taxon>Allofournierella</taxon>
    </lineage>
</organism>
<dbReference type="STRING" id="1650663.GCA_001486665_00057"/>
<dbReference type="AlphaFoldDB" id="A0A4R1QLQ2"/>
<dbReference type="EMBL" id="SLUM01000026">
    <property type="protein sequence ID" value="TCL53843.1"/>
    <property type="molecule type" value="Genomic_DNA"/>
</dbReference>
<accession>A0A4R1QLQ2</accession>
<protein>
    <submittedName>
        <fullName evidence="1">Uncharacterized protein</fullName>
    </submittedName>
</protein>
<dbReference type="RefSeq" id="WP_058962601.1">
    <property type="nucleotide sequence ID" value="NZ_CABKVM010000010.1"/>
</dbReference>
<gene>
    <name evidence="1" type="ORF">EDD77_12616</name>
</gene>
<name>A0A4R1QLQ2_9FIRM</name>